<dbReference type="GO" id="GO:0016485">
    <property type="term" value="P:protein processing"/>
    <property type="evidence" value="ECO:0007669"/>
    <property type="project" value="InterPro"/>
</dbReference>
<evidence type="ECO:0000313" key="4">
    <source>
        <dbReference type="Proteomes" id="UP000015102"/>
    </source>
</evidence>
<dbReference type="PANTHER" id="PTHR21004">
    <property type="entry name" value="SERINE PROTEASE-RELATED"/>
    <property type="match status" value="1"/>
</dbReference>
<dbReference type="InterPro" id="IPR009003">
    <property type="entry name" value="Peptidase_S1_PA"/>
</dbReference>
<comment type="subcellular location">
    <subcellularLocation>
        <location evidence="2">Peroxisome</location>
    </subcellularLocation>
</comment>
<dbReference type="AlphaFoldDB" id="T1GFV0"/>
<evidence type="ECO:0000256" key="1">
    <source>
        <dbReference type="ARBA" id="ARBA00010541"/>
    </source>
</evidence>
<comment type="function">
    <text evidence="2">Peroxisomal protease that mediates both the removal of the leader peptide from proteins containing a PTS2 target sequence and processes several PTS1-containing proteins. Catalyzes the processing of PTS1-proteins involved in the peroxisomal beta-oxidation of fatty acids.</text>
</comment>
<comment type="similarity">
    <text evidence="2">Belongs to the peptidase S1B family.</text>
</comment>
<dbReference type="InterPro" id="IPR043504">
    <property type="entry name" value="Peptidase_S1_PA_chymotrypsin"/>
</dbReference>
<keyword evidence="2" id="KW-0576">Peroxisome</keyword>
<organism evidence="3 4">
    <name type="scientific">Megaselia scalaris</name>
    <name type="common">Humpbacked fly</name>
    <name type="synonym">Phora scalaris</name>
    <dbReference type="NCBI Taxonomy" id="36166"/>
    <lineage>
        <taxon>Eukaryota</taxon>
        <taxon>Metazoa</taxon>
        <taxon>Ecdysozoa</taxon>
        <taxon>Arthropoda</taxon>
        <taxon>Hexapoda</taxon>
        <taxon>Insecta</taxon>
        <taxon>Pterygota</taxon>
        <taxon>Neoptera</taxon>
        <taxon>Endopterygota</taxon>
        <taxon>Diptera</taxon>
        <taxon>Brachycera</taxon>
        <taxon>Muscomorpha</taxon>
        <taxon>Platypezoidea</taxon>
        <taxon>Phoridae</taxon>
        <taxon>Megaseliini</taxon>
        <taxon>Megaselia</taxon>
    </lineage>
</organism>
<dbReference type="STRING" id="36166.T1GFV0"/>
<reference evidence="3" key="2">
    <citation type="submission" date="2015-06" db="UniProtKB">
        <authorList>
            <consortium name="EnsemblMetazoa"/>
        </authorList>
    </citation>
    <scope>IDENTIFICATION</scope>
</reference>
<dbReference type="EnsemblMetazoa" id="MESCA002250-RA">
    <property type="protein sequence ID" value="MESCA002250-PA"/>
    <property type="gene ID" value="MESCA002250"/>
</dbReference>
<evidence type="ECO:0000256" key="2">
    <source>
        <dbReference type="PIRNR" id="PIRNR037989"/>
    </source>
</evidence>
<keyword evidence="2" id="KW-0720">Serine protease</keyword>
<keyword evidence="4" id="KW-1185">Reference proteome</keyword>
<dbReference type="EC" id="3.4.21.-" evidence="2"/>
<accession>T1GFV0</accession>
<comment type="PTM">
    <text evidence="2">The full-lengh TYSND1 is the active the proteolytic processing of PTS1- and PTS2-proteins and in self-cleavage, and intermolecular self-cleavage of TYSND1 down-regulates its protease activity.</text>
</comment>
<dbReference type="Pfam" id="PF13365">
    <property type="entry name" value="Trypsin_2"/>
    <property type="match status" value="1"/>
</dbReference>
<dbReference type="SUPFAM" id="SSF50494">
    <property type="entry name" value="Trypsin-like serine proteases"/>
    <property type="match status" value="1"/>
</dbReference>
<dbReference type="GO" id="GO:0004252">
    <property type="term" value="F:serine-type endopeptidase activity"/>
    <property type="evidence" value="ECO:0007669"/>
    <property type="project" value="InterPro"/>
</dbReference>
<evidence type="ECO:0000313" key="3">
    <source>
        <dbReference type="EnsemblMetazoa" id="MESCA002250-PA"/>
    </source>
</evidence>
<dbReference type="Gene3D" id="2.40.10.10">
    <property type="entry name" value="Trypsin-like serine proteases"/>
    <property type="match status" value="2"/>
</dbReference>
<dbReference type="PRINTS" id="PR00834">
    <property type="entry name" value="PROTEASES2C"/>
</dbReference>
<comment type="similarity">
    <text evidence="1">Belongs to the peptidase S1C family.</text>
</comment>
<keyword evidence="2" id="KW-0378">Hydrolase</keyword>
<reference evidence="4" key="1">
    <citation type="submission" date="2013-02" db="EMBL/GenBank/DDBJ databases">
        <authorList>
            <person name="Hughes D."/>
        </authorList>
    </citation>
    <scope>NUCLEOTIDE SEQUENCE</scope>
    <source>
        <strain>Durham</strain>
        <strain evidence="4">NC isolate 2 -- Noor lab</strain>
    </source>
</reference>
<dbReference type="PANTHER" id="PTHR21004:SF0">
    <property type="entry name" value="PEROXISOMAL LEADER PEPTIDE-PROCESSING PROTEASE"/>
    <property type="match status" value="1"/>
</dbReference>
<sequence length="287" mass="32189">MEGSYIKRTLIEGSPSLKKKLIGIVLFTTLEINKEMLDLTVAVNFTSILKTFLSQKQWKLFDSIKRKISFGIFEKSLIKVYGNKSIGSGVLVAVQNKQYILTCSHVLENLKNGDIINCEYLKGNIQTKLIWRNLDYSKPYDLAILLPKFQLSPSFCAQIATDCHTSQEVVATGIPFYNPASEFNPSQFYGHITNWSHGLIQHDAIVHYGQSGGPLFDLNGNVLGICVSNLKYEDKIYPKMCFAINLIGIKSVLEKFNSSNDIADLEVLGNVPEDITLKCSLETKHKL</sequence>
<dbReference type="InterPro" id="IPR039245">
    <property type="entry name" value="TYSND1/DEG15"/>
</dbReference>
<proteinExistence type="inferred from homology"/>
<name>T1GFV0_MEGSC</name>
<keyword evidence="2" id="KW-0645">Protease</keyword>
<dbReference type="InterPro" id="IPR001940">
    <property type="entry name" value="Peptidase_S1C"/>
</dbReference>
<protein>
    <recommendedName>
        <fullName evidence="2">Peroxisomal leader peptide-processing protease</fullName>
        <ecNumber evidence="2">3.4.21.-</ecNumber>
    </recommendedName>
</protein>
<dbReference type="HOGENOM" id="CLU_970727_0_0_1"/>
<dbReference type="EMBL" id="CAQQ02003314">
    <property type="status" value="NOT_ANNOTATED_CDS"/>
    <property type="molecule type" value="Genomic_DNA"/>
</dbReference>
<dbReference type="GO" id="GO:0031998">
    <property type="term" value="P:regulation of fatty acid beta-oxidation"/>
    <property type="evidence" value="ECO:0007669"/>
    <property type="project" value="TreeGrafter"/>
</dbReference>
<dbReference type="GO" id="GO:0005777">
    <property type="term" value="C:peroxisome"/>
    <property type="evidence" value="ECO:0007669"/>
    <property type="project" value="UniProtKB-SubCell"/>
</dbReference>
<dbReference type="Proteomes" id="UP000015102">
    <property type="component" value="Unassembled WGS sequence"/>
</dbReference>